<keyword evidence="2" id="KW-1185">Reference proteome</keyword>
<reference evidence="1 2" key="1">
    <citation type="submission" date="2016-04" db="EMBL/GenBank/DDBJ databases">
        <title>A degradative enzymes factory behind the ericoid mycorrhizal symbiosis.</title>
        <authorList>
            <consortium name="DOE Joint Genome Institute"/>
            <person name="Martino E."/>
            <person name="Morin E."/>
            <person name="Grelet G."/>
            <person name="Kuo A."/>
            <person name="Kohler A."/>
            <person name="Daghino S."/>
            <person name="Barry K."/>
            <person name="Choi C."/>
            <person name="Cichocki N."/>
            <person name="Clum A."/>
            <person name="Copeland A."/>
            <person name="Hainaut M."/>
            <person name="Haridas S."/>
            <person name="Labutti K."/>
            <person name="Lindquist E."/>
            <person name="Lipzen A."/>
            <person name="Khouja H.-R."/>
            <person name="Murat C."/>
            <person name="Ohm R."/>
            <person name="Olson A."/>
            <person name="Spatafora J."/>
            <person name="Veneault-Fourrey C."/>
            <person name="Henrissat B."/>
            <person name="Grigoriev I."/>
            <person name="Martin F."/>
            <person name="Perotto S."/>
        </authorList>
    </citation>
    <scope>NUCLEOTIDE SEQUENCE [LARGE SCALE GENOMIC DNA]</scope>
    <source>
        <strain evidence="1 2">F</strain>
    </source>
</reference>
<accession>A0A2J6RWI6</accession>
<feature type="non-terminal residue" evidence="1">
    <location>
        <position position="161"/>
    </location>
</feature>
<evidence type="ECO:0000313" key="2">
    <source>
        <dbReference type="Proteomes" id="UP000235786"/>
    </source>
</evidence>
<dbReference type="EMBL" id="KZ613942">
    <property type="protein sequence ID" value="PMD42881.1"/>
    <property type="molecule type" value="Genomic_DNA"/>
</dbReference>
<dbReference type="PANTHER" id="PTHR38847">
    <property type="match status" value="1"/>
</dbReference>
<dbReference type="OrthoDB" id="152248at2759"/>
<dbReference type="Pfam" id="PF14273">
    <property type="entry name" value="DUF4360"/>
    <property type="match status" value="1"/>
</dbReference>
<evidence type="ECO:0000313" key="1">
    <source>
        <dbReference type="EMBL" id="PMD42881.1"/>
    </source>
</evidence>
<dbReference type="STRING" id="1149755.A0A2J6RWI6"/>
<sequence>MSEISYGGTACPQGSLSFVYTISDTRGVAVFNGYTASIGSGISVREGRKNCQINLNIDYPSGTQYSPVSVEYSGYANLDDGVQGLHQTTYYFSGSSDQVSTNHTFAGPTSTAYSYEEAIDPTGTVIWSPCNSSTPLNVNNQVRLTKDSNSTGNGALYDSGI</sequence>
<protein>
    <submittedName>
        <fullName evidence="1">Uncharacterized protein</fullName>
    </submittedName>
</protein>
<dbReference type="Proteomes" id="UP000235786">
    <property type="component" value="Unassembled WGS sequence"/>
</dbReference>
<name>A0A2J6RWI6_HYAVF</name>
<dbReference type="PANTHER" id="PTHR38847:SF1">
    <property type="entry name" value="PSEUDOURIDINE SYNTHASE RSUA_RLUA-LIKE DOMAIN-CONTAINING PROTEIN"/>
    <property type="match status" value="1"/>
</dbReference>
<dbReference type="InterPro" id="IPR025649">
    <property type="entry name" value="DUF4360"/>
</dbReference>
<gene>
    <name evidence="1" type="ORF">L207DRAFT_454623</name>
</gene>
<organism evidence="1 2">
    <name type="scientific">Hyaloscypha variabilis (strain UAMH 11265 / GT02V1 / F)</name>
    <name type="common">Meliniomyces variabilis</name>
    <dbReference type="NCBI Taxonomy" id="1149755"/>
    <lineage>
        <taxon>Eukaryota</taxon>
        <taxon>Fungi</taxon>
        <taxon>Dikarya</taxon>
        <taxon>Ascomycota</taxon>
        <taxon>Pezizomycotina</taxon>
        <taxon>Leotiomycetes</taxon>
        <taxon>Helotiales</taxon>
        <taxon>Hyaloscyphaceae</taxon>
        <taxon>Hyaloscypha</taxon>
        <taxon>Hyaloscypha variabilis</taxon>
    </lineage>
</organism>
<dbReference type="AlphaFoldDB" id="A0A2J6RWI6"/>
<proteinExistence type="predicted"/>